<dbReference type="SUPFAM" id="SSF103025">
    <property type="entry name" value="Folate-binding domain"/>
    <property type="match status" value="1"/>
</dbReference>
<dbReference type="KEGG" id="sdyn:Mal52_53540"/>
<dbReference type="InterPro" id="IPR031168">
    <property type="entry name" value="G_TrmE"/>
</dbReference>
<dbReference type="CDD" id="cd04164">
    <property type="entry name" value="trmE"/>
    <property type="match status" value="1"/>
</dbReference>
<dbReference type="GO" id="GO:0005829">
    <property type="term" value="C:cytosol"/>
    <property type="evidence" value="ECO:0007669"/>
    <property type="project" value="TreeGrafter"/>
</dbReference>
<dbReference type="InterPro" id="IPR027266">
    <property type="entry name" value="TrmE/GcvT-like"/>
</dbReference>
<keyword evidence="3" id="KW-1185">Reference proteome</keyword>
<dbReference type="Pfam" id="PF01926">
    <property type="entry name" value="MMR_HSR1"/>
    <property type="match status" value="1"/>
</dbReference>
<dbReference type="NCBIfam" id="TIGR00231">
    <property type="entry name" value="small_GTP"/>
    <property type="match status" value="1"/>
</dbReference>
<dbReference type="Gene3D" id="1.20.120.430">
    <property type="entry name" value="tRNA modification GTPase MnmE domain 2"/>
    <property type="match status" value="1"/>
</dbReference>
<dbReference type="Gene3D" id="3.40.50.300">
    <property type="entry name" value="P-loop containing nucleotide triphosphate hydrolases"/>
    <property type="match status" value="1"/>
</dbReference>
<dbReference type="EMBL" id="CP036276">
    <property type="protein sequence ID" value="QDU46832.1"/>
    <property type="molecule type" value="Genomic_DNA"/>
</dbReference>
<dbReference type="GO" id="GO:0016787">
    <property type="term" value="F:hydrolase activity"/>
    <property type="evidence" value="ECO:0007669"/>
    <property type="project" value="UniProtKB-KW"/>
</dbReference>
<dbReference type="RefSeq" id="WP_197534462.1">
    <property type="nucleotide sequence ID" value="NZ_CP036276.1"/>
</dbReference>
<dbReference type="PANTHER" id="PTHR42714">
    <property type="entry name" value="TRNA MODIFICATION GTPASE GTPBP3"/>
    <property type="match status" value="1"/>
</dbReference>
<evidence type="ECO:0000313" key="2">
    <source>
        <dbReference type="EMBL" id="QDU46832.1"/>
    </source>
</evidence>
<sequence length="381" mass="40529">MPYAVFTAEVITPRGRGAVATLILTGDADLLDQAQLFRAANGQSVSSQSPQRIIFGDWGSQPSEKVVLCRTADDQLEIHCHGGDAAVRRILADLRQAGYTTTDWENKTSRAASGFAEECATAIANASTLRTAAIALDQQNGILRAAYEQLQITDWNAATRAAATDQLDALLRWADIGRHLTRPWSVVLAGQPNVGKSSLINALVGFSRAVVHDRPGTTRDVVTAETALEGWPIQFADTAGIRAAAERIEAAGIELAQTKFAAADCRILVLDSAAPPNDETRALLAAWPDAIVVANKCDLPNVWNDALPADALLTSVTAPQGIDQLARAVIKRLIPALPPDGTPVPLSHRQIDLLQIARSALVEDNQNEYASATEAILAGSV</sequence>
<dbReference type="GO" id="GO:0030488">
    <property type="term" value="P:tRNA methylation"/>
    <property type="evidence" value="ECO:0007669"/>
    <property type="project" value="TreeGrafter"/>
</dbReference>
<evidence type="ECO:0000259" key="1">
    <source>
        <dbReference type="Pfam" id="PF01926"/>
    </source>
</evidence>
<reference evidence="2 3" key="1">
    <citation type="submission" date="2019-02" db="EMBL/GenBank/DDBJ databases">
        <title>Deep-cultivation of Planctomycetes and their phenomic and genomic characterization uncovers novel biology.</title>
        <authorList>
            <person name="Wiegand S."/>
            <person name="Jogler M."/>
            <person name="Boedeker C."/>
            <person name="Pinto D."/>
            <person name="Vollmers J."/>
            <person name="Rivas-Marin E."/>
            <person name="Kohn T."/>
            <person name="Peeters S.H."/>
            <person name="Heuer A."/>
            <person name="Rast P."/>
            <person name="Oberbeckmann S."/>
            <person name="Bunk B."/>
            <person name="Jeske O."/>
            <person name="Meyerdierks A."/>
            <person name="Storesund J.E."/>
            <person name="Kallscheuer N."/>
            <person name="Luecker S."/>
            <person name="Lage O.M."/>
            <person name="Pohl T."/>
            <person name="Merkel B.J."/>
            <person name="Hornburger P."/>
            <person name="Mueller R.-W."/>
            <person name="Bruemmer F."/>
            <person name="Labrenz M."/>
            <person name="Spormann A.M."/>
            <person name="Op den Camp H."/>
            <person name="Overmann J."/>
            <person name="Amann R."/>
            <person name="Jetten M.S.M."/>
            <person name="Mascher T."/>
            <person name="Medema M.H."/>
            <person name="Devos D.P."/>
            <person name="Kaster A.-K."/>
            <person name="Ovreas L."/>
            <person name="Rohde M."/>
            <person name="Galperin M.Y."/>
            <person name="Jogler C."/>
        </authorList>
    </citation>
    <scope>NUCLEOTIDE SEQUENCE [LARGE SCALE GENOMIC DNA]</scope>
    <source>
        <strain evidence="2 3">Mal52</strain>
    </source>
</reference>
<gene>
    <name evidence="2" type="primary">mnmE_1</name>
    <name evidence="2" type="ORF">Mal52_53540</name>
</gene>
<feature type="domain" description="G" evidence="1">
    <location>
        <begin position="186"/>
        <end position="296"/>
    </location>
</feature>
<dbReference type="PANTHER" id="PTHR42714:SF2">
    <property type="entry name" value="TRNA MODIFICATION GTPASE GTPBP3, MITOCHONDRIAL"/>
    <property type="match status" value="1"/>
</dbReference>
<keyword evidence="2" id="KW-0378">Hydrolase</keyword>
<proteinExistence type="predicted"/>
<name>A0A517ZWF4_9PLAN</name>
<protein>
    <submittedName>
        <fullName evidence="2">tRNA modification GTPase MnmE</fullName>
        <ecNumber evidence="2">3.6.5.-</ecNumber>
    </submittedName>
</protein>
<dbReference type="InterPro" id="IPR027417">
    <property type="entry name" value="P-loop_NTPase"/>
</dbReference>
<dbReference type="InterPro" id="IPR005225">
    <property type="entry name" value="Small_GTP-bd"/>
</dbReference>
<organism evidence="2 3">
    <name type="scientific">Symmachiella dynata</name>
    <dbReference type="NCBI Taxonomy" id="2527995"/>
    <lineage>
        <taxon>Bacteria</taxon>
        <taxon>Pseudomonadati</taxon>
        <taxon>Planctomycetota</taxon>
        <taxon>Planctomycetia</taxon>
        <taxon>Planctomycetales</taxon>
        <taxon>Planctomycetaceae</taxon>
        <taxon>Symmachiella</taxon>
    </lineage>
</organism>
<dbReference type="GO" id="GO:0005525">
    <property type="term" value="F:GTP binding"/>
    <property type="evidence" value="ECO:0007669"/>
    <property type="project" value="InterPro"/>
</dbReference>
<accession>A0A517ZWF4</accession>
<dbReference type="GO" id="GO:0002098">
    <property type="term" value="P:tRNA wobble uridine modification"/>
    <property type="evidence" value="ECO:0007669"/>
    <property type="project" value="TreeGrafter"/>
</dbReference>
<dbReference type="InterPro" id="IPR006073">
    <property type="entry name" value="GTP-bd"/>
</dbReference>
<dbReference type="EC" id="3.6.5.-" evidence="2"/>
<dbReference type="SUPFAM" id="SSF52540">
    <property type="entry name" value="P-loop containing nucleoside triphosphate hydrolases"/>
    <property type="match status" value="1"/>
</dbReference>
<dbReference type="Gene3D" id="3.30.1360.120">
    <property type="entry name" value="Probable tRNA modification gtpase trme, domain 1"/>
    <property type="match status" value="1"/>
</dbReference>
<dbReference type="AlphaFoldDB" id="A0A517ZWF4"/>
<evidence type="ECO:0000313" key="3">
    <source>
        <dbReference type="Proteomes" id="UP000319383"/>
    </source>
</evidence>
<dbReference type="Proteomes" id="UP000319383">
    <property type="component" value="Chromosome"/>
</dbReference>
<dbReference type="InterPro" id="IPR027368">
    <property type="entry name" value="MnmE_dom2"/>
</dbReference>